<feature type="domain" description="Protein-glutamine gamma-glutamyltransferase-like C-terminal" evidence="3">
    <location>
        <begin position="180"/>
        <end position="238"/>
    </location>
</feature>
<reference evidence="4 5" key="1">
    <citation type="submission" date="2019-02" db="EMBL/GenBank/DDBJ databases">
        <title>Deep-cultivation of Planctomycetes and their phenomic and genomic characterization uncovers novel biology.</title>
        <authorList>
            <person name="Wiegand S."/>
            <person name="Jogler M."/>
            <person name="Boedeker C."/>
            <person name="Pinto D."/>
            <person name="Vollmers J."/>
            <person name="Rivas-Marin E."/>
            <person name="Kohn T."/>
            <person name="Peeters S.H."/>
            <person name="Heuer A."/>
            <person name="Rast P."/>
            <person name="Oberbeckmann S."/>
            <person name="Bunk B."/>
            <person name="Jeske O."/>
            <person name="Meyerdierks A."/>
            <person name="Storesund J.E."/>
            <person name="Kallscheuer N."/>
            <person name="Luecker S."/>
            <person name="Lage O.M."/>
            <person name="Pohl T."/>
            <person name="Merkel B.J."/>
            <person name="Hornburger P."/>
            <person name="Mueller R.-W."/>
            <person name="Bruemmer F."/>
            <person name="Labrenz M."/>
            <person name="Spormann A.M."/>
            <person name="Op den Camp H."/>
            <person name="Overmann J."/>
            <person name="Amann R."/>
            <person name="Jetten M.S.M."/>
            <person name="Mascher T."/>
            <person name="Medema M.H."/>
            <person name="Devos D.P."/>
            <person name="Kaster A.-K."/>
            <person name="Ovreas L."/>
            <person name="Rohde M."/>
            <person name="Galperin M.Y."/>
            <person name="Jogler C."/>
        </authorList>
    </citation>
    <scope>NUCLEOTIDE SEQUENCE [LARGE SCALE GENOMIC DNA]</scope>
    <source>
        <strain evidence="4 5">Mal48</strain>
    </source>
</reference>
<evidence type="ECO:0000313" key="5">
    <source>
        <dbReference type="Proteomes" id="UP000315724"/>
    </source>
</evidence>
<dbReference type="RefSeq" id="WP_145201749.1">
    <property type="nucleotide sequence ID" value="NZ_CP036267.1"/>
</dbReference>
<protein>
    <recommendedName>
        <fullName evidence="3">Protein-glutamine gamma-glutamyltransferase-like C-terminal domain-containing protein</fullName>
    </recommendedName>
</protein>
<name>A0A517QRF3_9PLAN</name>
<evidence type="ECO:0000256" key="2">
    <source>
        <dbReference type="SAM" id="SignalP"/>
    </source>
</evidence>
<keyword evidence="1" id="KW-1133">Transmembrane helix</keyword>
<dbReference type="PROSITE" id="PS51257">
    <property type="entry name" value="PROKAR_LIPOPROTEIN"/>
    <property type="match status" value="1"/>
</dbReference>
<dbReference type="Pfam" id="PF13559">
    <property type="entry name" value="DUF4129"/>
    <property type="match status" value="1"/>
</dbReference>
<keyword evidence="5" id="KW-1185">Reference proteome</keyword>
<feature type="transmembrane region" description="Helical" evidence="1">
    <location>
        <begin position="97"/>
        <end position="118"/>
    </location>
</feature>
<dbReference type="Proteomes" id="UP000315724">
    <property type="component" value="Chromosome"/>
</dbReference>
<keyword evidence="1" id="KW-0472">Membrane</keyword>
<evidence type="ECO:0000313" key="4">
    <source>
        <dbReference type="EMBL" id="QDT34193.1"/>
    </source>
</evidence>
<feature type="signal peptide" evidence="2">
    <location>
        <begin position="1"/>
        <end position="19"/>
    </location>
</feature>
<dbReference type="InterPro" id="IPR025403">
    <property type="entry name" value="TgpA-like_C"/>
</dbReference>
<keyword evidence="1" id="KW-0812">Transmembrane</keyword>
<evidence type="ECO:0000259" key="3">
    <source>
        <dbReference type="Pfam" id="PF13559"/>
    </source>
</evidence>
<evidence type="ECO:0000256" key="1">
    <source>
        <dbReference type="SAM" id="Phobius"/>
    </source>
</evidence>
<gene>
    <name evidence="4" type="ORF">Mal48_34530</name>
</gene>
<organism evidence="4 5">
    <name type="scientific">Thalassoglobus polymorphus</name>
    <dbReference type="NCBI Taxonomy" id="2527994"/>
    <lineage>
        <taxon>Bacteria</taxon>
        <taxon>Pseudomonadati</taxon>
        <taxon>Planctomycetota</taxon>
        <taxon>Planctomycetia</taxon>
        <taxon>Planctomycetales</taxon>
        <taxon>Planctomycetaceae</taxon>
        <taxon>Thalassoglobus</taxon>
    </lineage>
</organism>
<dbReference type="OrthoDB" id="208324at2"/>
<dbReference type="KEGG" id="tpol:Mal48_34530"/>
<sequence length="256" mass="29384" precursor="true">MILRSLILYLFFGMFSASACLGQNNEGVLDSGEVQQTVKEVLSDPEYRHLFREKATARETEELPDIMKEFLEWLFGEEDEAGAPTEIRQPSLNLGQWLLYSAIVILIAILLIIAVNLFRRMSSNQQDDEFLLGEDQEAITPTSPPGDIPANEYEQRALLVAGRGDYRSALRELVLGSMSWTERAALIRYRRGLTNRDYVRALWSDLPRRESLQEIILEFERVFYGRRPATKEAFEKCLIEFRQSFAKEDGNAHLAN</sequence>
<accession>A0A517QRF3</accession>
<dbReference type="AlphaFoldDB" id="A0A517QRF3"/>
<dbReference type="EMBL" id="CP036267">
    <property type="protein sequence ID" value="QDT34193.1"/>
    <property type="molecule type" value="Genomic_DNA"/>
</dbReference>
<feature type="chain" id="PRO_5021964599" description="Protein-glutamine gamma-glutamyltransferase-like C-terminal domain-containing protein" evidence="2">
    <location>
        <begin position="20"/>
        <end position="256"/>
    </location>
</feature>
<proteinExistence type="predicted"/>
<keyword evidence="2" id="KW-0732">Signal</keyword>